<dbReference type="RefSeq" id="WP_159724830.1">
    <property type="nucleotide sequence ID" value="NZ_LR732744.1"/>
</dbReference>
<evidence type="ECO:0000313" key="1">
    <source>
        <dbReference type="EMBL" id="VXA54675.1"/>
    </source>
</evidence>
<name>A0A653K1R8_9GAMM</name>
<accession>A0A653K1R8</accession>
<evidence type="ECO:0000313" key="2">
    <source>
        <dbReference type="Proteomes" id="UP000430404"/>
    </source>
</evidence>
<sequence>MAEEAVSTIVMSVDGLEYDCARFNPTKINGAKRIVTMNRKLKAKYKTKGIQLYDITCSVVIPDGKDTVSWLDVVDARISIESPTGGFRETYIDCNVTQVSEAYAVDGETLRDLTIFAMDYLNETF</sequence>
<dbReference type="EMBL" id="CABWKZ010000010">
    <property type="protein sequence ID" value="VXA54675.1"/>
    <property type="molecule type" value="Genomic_DNA"/>
</dbReference>
<reference evidence="1 2" key="1">
    <citation type="submission" date="2019-10" db="EMBL/GenBank/DDBJ databases">
        <authorList>
            <person name="Karimi E."/>
        </authorList>
    </citation>
    <scope>NUCLEOTIDE SEQUENCE [LARGE SCALE GENOMIC DNA]</scope>
    <source>
        <strain evidence="1">Acinetobacter sp. 8BE</strain>
    </source>
</reference>
<protein>
    <recommendedName>
        <fullName evidence="3">Phage tail protein</fullName>
    </recommendedName>
</protein>
<gene>
    <name evidence="1" type="ORF">ACI8B_180146</name>
</gene>
<dbReference type="Proteomes" id="UP000430404">
    <property type="component" value="Unassembled WGS sequence"/>
</dbReference>
<evidence type="ECO:0008006" key="3">
    <source>
        <dbReference type="Google" id="ProtNLM"/>
    </source>
</evidence>
<organism evidence="1 2">
    <name type="scientific">Acinetobacter proteolyticus</name>
    <dbReference type="NCBI Taxonomy" id="1776741"/>
    <lineage>
        <taxon>Bacteria</taxon>
        <taxon>Pseudomonadati</taxon>
        <taxon>Pseudomonadota</taxon>
        <taxon>Gammaproteobacteria</taxon>
        <taxon>Moraxellales</taxon>
        <taxon>Moraxellaceae</taxon>
        <taxon>Acinetobacter</taxon>
    </lineage>
</organism>
<proteinExistence type="predicted"/>
<dbReference type="AlphaFoldDB" id="A0A653K1R8"/>